<keyword evidence="1" id="KW-0472">Membrane</keyword>
<dbReference type="EMBL" id="MN738984">
    <property type="protein sequence ID" value="QHT34055.1"/>
    <property type="molecule type" value="Genomic_DNA"/>
</dbReference>
<keyword evidence="1" id="KW-1133">Transmembrane helix</keyword>
<feature type="transmembrane region" description="Helical" evidence="1">
    <location>
        <begin position="14"/>
        <end position="36"/>
    </location>
</feature>
<dbReference type="AlphaFoldDB" id="A0A6C0F495"/>
<name>A0A6C0F495_9ZZZZ</name>
<sequence length="119" mass="14148">MVQSTYKYMNSPNFFIYLFIIIFIIFIILQILYYSLTKFTKTITIKDKYTNSNRNTIIYTIVDSDNKIYNIENVWFLFDFNKGENYNMIKVNSTYVVSGYGFTIDMFSLYPTVYNATPA</sequence>
<reference evidence="2" key="1">
    <citation type="journal article" date="2020" name="Nature">
        <title>Giant virus diversity and host interactions through global metagenomics.</title>
        <authorList>
            <person name="Schulz F."/>
            <person name="Roux S."/>
            <person name="Paez-Espino D."/>
            <person name="Jungbluth S."/>
            <person name="Walsh D.A."/>
            <person name="Denef V.J."/>
            <person name="McMahon K.D."/>
            <person name="Konstantinidis K.T."/>
            <person name="Eloe-Fadrosh E.A."/>
            <person name="Kyrpides N.C."/>
            <person name="Woyke T."/>
        </authorList>
    </citation>
    <scope>NUCLEOTIDE SEQUENCE</scope>
    <source>
        <strain evidence="2">GVMAG-M-3300009161-52</strain>
    </source>
</reference>
<keyword evidence="1" id="KW-0812">Transmembrane</keyword>
<protein>
    <submittedName>
        <fullName evidence="2">Uncharacterized protein</fullName>
    </submittedName>
</protein>
<accession>A0A6C0F495</accession>
<evidence type="ECO:0000313" key="2">
    <source>
        <dbReference type="EMBL" id="QHT34055.1"/>
    </source>
</evidence>
<evidence type="ECO:0000256" key="1">
    <source>
        <dbReference type="SAM" id="Phobius"/>
    </source>
</evidence>
<proteinExistence type="predicted"/>
<organism evidence="2">
    <name type="scientific">viral metagenome</name>
    <dbReference type="NCBI Taxonomy" id="1070528"/>
    <lineage>
        <taxon>unclassified sequences</taxon>
        <taxon>metagenomes</taxon>
        <taxon>organismal metagenomes</taxon>
    </lineage>
</organism>